<sequence>MNDQELPSIAQKAIEHVLRYHDSCHPGLTERYKAVIQDKIEALLPLKSLAADPDVANIEIVSDAAMSFVDVYNPEHPGNPLNQKWLYIGVQTLASIDLKPDLVRGEVRRLPEVSIETEARTDDPVADRHDIPQPDETEDDAVADPKDISHKPPAPPAFSDGATPRDEQAPAGDSEPPPAKTPRSRKRRSSGPRVANGKDPWGDEEIKKLIKWKVQGMTHKEVGAKLGRTEPACAIRHSIVLKQAQWMDYSRAYREKRAAGEISDGEDENVARDEGEQVKEDQEMRDAEDKEDEQVENVEETTTYESPKDVEMEENGLAQDK</sequence>
<dbReference type="OrthoDB" id="5227714at2759"/>
<accession>A0A0G2I7C8</accession>
<evidence type="ECO:0000313" key="3">
    <source>
        <dbReference type="Proteomes" id="UP000034680"/>
    </source>
</evidence>
<feature type="compositionally biased region" description="Acidic residues" evidence="1">
    <location>
        <begin position="289"/>
        <end position="299"/>
    </location>
</feature>
<evidence type="ECO:0000256" key="1">
    <source>
        <dbReference type="SAM" id="MobiDB-lite"/>
    </source>
</evidence>
<evidence type="ECO:0008006" key="4">
    <source>
        <dbReference type="Google" id="ProtNLM"/>
    </source>
</evidence>
<organism evidence="2 3">
    <name type="scientific">Diaporthe ampelina</name>
    <dbReference type="NCBI Taxonomy" id="1214573"/>
    <lineage>
        <taxon>Eukaryota</taxon>
        <taxon>Fungi</taxon>
        <taxon>Dikarya</taxon>
        <taxon>Ascomycota</taxon>
        <taxon>Pezizomycotina</taxon>
        <taxon>Sordariomycetes</taxon>
        <taxon>Sordariomycetidae</taxon>
        <taxon>Diaporthales</taxon>
        <taxon>Diaporthaceae</taxon>
        <taxon>Diaporthe</taxon>
    </lineage>
</organism>
<proteinExistence type="predicted"/>
<feature type="compositionally biased region" description="Basic and acidic residues" evidence="1">
    <location>
        <begin position="114"/>
        <end position="132"/>
    </location>
</feature>
<feature type="compositionally biased region" description="Basic and acidic residues" evidence="1">
    <location>
        <begin position="269"/>
        <end position="288"/>
    </location>
</feature>
<dbReference type="AlphaFoldDB" id="A0A0G2I7C8"/>
<evidence type="ECO:0000313" key="2">
    <source>
        <dbReference type="EMBL" id="KKY35735.1"/>
    </source>
</evidence>
<feature type="compositionally biased region" description="Acidic residues" evidence="1">
    <location>
        <begin position="133"/>
        <end position="142"/>
    </location>
</feature>
<protein>
    <recommendedName>
        <fullName evidence="4">Myb-like domain-containing protein</fullName>
    </recommendedName>
</protein>
<name>A0A0G2I7C8_9PEZI</name>
<gene>
    <name evidence="2" type="ORF">UCDDA912_g04343</name>
</gene>
<dbReference type="Proteomes" id="UP000034680">
    <property type="component" value="Unassembled WGS sequence"/>
</dbReference>
<reference evidence="2 3" key="1">
    <citation type="submission" date="2015-05" db="EMBL/GenBank/DDBJ databases">
        <title>Distinctive expansion of gene families associated with plant cell wall degradation and secondary metabolism in the genomes of grapevine trunk pathogens.</title>
        <authorList>
            <person name="Lawrence D.P."/>
            <person name="Travadon R."/>
            <person name="Rolshausen P.E."/>
            <person name="Baumgartner K."/>
        </authorList>
    </citation>
    <scope>NUCLEOTIDE SEQUENCE [LARGE SCALE GENOMIC DNA]</scope>
    <source>
        <strain evidence="2">DA912</strain>
    </source>
</reference>
<feature type="region of interest" description="Disordered" evidence="1">
    <location>
        <begin position="256"/>
        <end position="321"/>
    </location>
</feature>
<dbReference type="EMBL" id="LCUC01000147">
    <property type="protein sequence ID" value="KKY35735.1"/>
    <property type="molecule type" value="Genomic_DNA"/>
</dbReference>
<feature type="region of interest" description="Disordered" evidence="1">
    <location>
        <begin position="114"/>
        <end position="205"/>
    </location>
</feature>
<reference evidence="2 3" key="2">
    <citation type="submission" date="2015-05" db="EMBL/GenBank/DDBJ databases">
        <authorList>
            <person name="Morales-Cruz A."/>
            <person name="Amrine K.C."/>
            <person name="Cantu D."/>
        </authorList>
    </citation>
    <scope>NUCLEOTIDE SEQUENCE [LARGE SCALE GENOMIC DNA]</scope>
    <source>
        <strain evidence="2">DA912</strain>
    </source>
</reference>
<comment type="caution">
    <text evidence="2">The sequence shown here is derived from an EMBL/GenBank/DDBJ whole genome shotgun (WGS) entry which is preliminary data.</text>
</comment>
<keyword evidence="3" id="KW-1185">Reference proteome</keyword>